<accession>A0A0W0VST8</accession>
<protein>
    <submittedName>
        <fullName evidence="2">FeoC like transcriptional regulator</fullName>
    </submittedName>
</protein>
<sequence>MLLQILDFIRREHVASTQQIAREFSIEEQALLPMLEIWENRGLIRCSGTSAGCKANCFGCRLETLIFYEFIGKYPLDLPLNKK</sequence>
<name>A0A0W0VST8_9GAMM</name>
<comment type="caution">
    <text evidence="2">The sequence shown here is derived from an EMBL/GenBank/DDBJ whole genome shotgun (WGS) entry which is preliminary data.</text>
</comment>
<dbReference type="InterPro" id="IPR015102">
    <property type="entry name" value="Tscrpt_reg_HTH_FeoC"/>
</dbReference>
<dbReference type="EMBL" id="LNYK01000002">
    <property type="protein sequence ID" value="KTD23037.1"/>
    <property type="molecule type" value="Genomic_DNA"/>
</dbReference>
<evidence type="ECO:0000259" key="1">
    <source>
        <dbReference type="Pfam" id="PF09012"/>
    </source>
</evidence>
<keyword evidence="3" id="KW-1185">Reference proteome</keyword>
<organism evidence="2 3">
    <name type="scientific">Legionella londiniensis</name>
    <dbReference type="NCBI Taxonomy" id="45068"/>
    <lineage>
        <taxon>Bacteria</taxon>
        <taxon>Pseudomonadati</taxon>
        <taxon>Pseudomonadota</taxon>
        <taxon>Gammaproteobacteria</taxon>
        <taxon>Legionellales</taxon>
        <taxon>Legionellaceae</taxon>
        <taxon>Legionella</taxon>
    </lineage>
</organism>
<dbReference type="PATRIC" id="fig|45068.5.peg.287"/>
<dbReference type="RefSeq" id="WP_065238255.1">
    <property type="nucleotide sequence ID" value="NZ_CAAAHZ010000012.1"/>
</dbReference>
<reference evidence="2 3" key="1">
    <citation type="submission" date="2015-11" db="EMBL/GenBank/DDBJ databases">
        <title>Genomic analysis of 38 Legionella species identifies large and diverse effector repertoires.</title>
        <authorList>
            <person name="Burstein D."/>
            <person name="Amaro F."/>
            <person name="Zusman T."/>
            <person name="Lifshitz Z."/>
            <person name="Cohen O."/>
            <person name="Gilbert J.A."/>
            <person name="Pupko T."/>
            <person name="Shuman H.A."/>
            <person name="Segal G."/>
        </authorList>
    </citation>
    <scope>NUCLEOTIDE SEQUENCE [LARGE SCALE GENOMIC DNA]</scope>
    <source>
        <strain evidence="2 3">ATCC 49505</strain>
    </source>
</reference>
<evidence type="ECO:0000313" key="2">
    <source>
        <dbReference type="EMBL" id="KTD23037.1"/>
    </source>
</evidence>
<dbReference type="SUPFAM" id="SSF46785">
    <property type="entry name" value="Winged helix' DNA-binding domain"/>
    <property type="match status" value="1"/>
</dbReference>
<dbReference type="Gene3D" id="1.10.10.10">
    <property type="entry name" value="Winged helix-like DNA-binding domain superfamily/Winged helix DNA-binding domain"/>
    <property type="match status" value="1"/>
</dbReference>
<dbReference type="InterPro" id="IPR036390">
    <property type="entry name" value="WH_DNA-bd_sf"/>
</dbReference>
<dbReference type="AlphaFoldDB" id="A0A0W0VST8"/>
<proteinExistence type="predicted"/>
<feature type="domain" description="Transcriptional regulator HTH-type FeoC" evidence="1">
    <location>
        <begin position="1"/>
        <end position="68"/>
    </location>
</feature>
<dbReference type="STRING" id="45068.Llon_0271"/>
<dbReference type="InterPro" id="IPR036388">
    <property type="entry name" value="WH-like_DNA-bd_sf"/>
</dbReference>
<evidence type="ECO:0000313" key="3">
    <source>
        <dbReference type="Proteomes" id="UP000054997"/>
    </source>
</evidence>
<dbReference type="Pfam" id="PF09012">
    <property type="entry name" value="FeoC"/>
    <property type="match status" value="1"/>
</dbReference>
<dbReference type="OrthoDB" id="467062at2"/>
<dbReference type="Proteomes" id="UP000054997">
    <property type="component" value="Unassembled WGS sequence"/>
</dbReference>
<gene>
    <name evidence="2" type="ORF">Llon_0271</name>
</gene>